<proteinExistence type="predicted"/>
<dbReference type="InterPro" id="IPR013568">
    <property type="entry name" value="SEFIR_dom"/>
</dbReference>
<dbReference type="PANTHER" id="PTHR23150">
    <property type="entry name" value="SULFATASE MODIFYING FACTOR 1, 2"/>
    <property type="match status" value="1"/>
</dbReference>
<feature type="domain" description="SEFIR" evidence="1">
    <location>
        <begin position="5"/>
        <end position="143"/>
    </location>
</feature>
<dbReference type="SUPFAM" id="SSF56436">
    <property type="entry name" value="C-type lectin-like"/>
    <property type="match status" value="1"/>
</dbReference>
<dbReference type="PANTHER" id="PTHR23150:SF19">
    <property type="entry name" value="FORMYLGLYCINE-GENERATING ENZYME"/>
    <property type="match status" value="1"/>
</dbReference>
<dbReference type="AlphaFoldDB" id="A0A1T4X5A8"/>
<dbReference type="SUPFAM" id="SSF52540">
    <property type="entry name" value="P-loop containing nucleoside triphosphate hydrolases"/>
    <property type="match status" value="1"/>
</dbReference>
<dbReference type="PROSITE" id="PS51534">
    <property type="entry name" value="SEFIR"/>
    <property type="match status" value="1"/>
</dbReference>
<dbReference type="Gene3D" id="3.90.1580.10">
    <property type="entry name" value="paralog of FGE (formylglycine-generating enzyme)"/>
    <property type="match status" value="1"/>
</dbReference>
<evidence type="ECO:0000313" key="2">
    <source>
        <dbReference type="EMBL" id="SKA84772.1"/>
    </source>
</evidence>
<dbReference type="InterPro" id="IPR005532">
    <property type="entry name" value="SUMF_dom"/>
</dbReference>
<dbReference type="Pfam" id="PF03781">
    <property type="entry name" value="FGE-sulfatase"/>
    <property type="match status" value="1"/>
</dbReference>
<keyword evidence="3" id="KW-1185">Reference proteome</keyword>
<dbReference type="Proteomes" id="UP000190460">
    <property type="component" value="Unassembled WGS sequence"/>
</dbReference>
<dbReference type="EMBL" id="FUYB01000013">
    <property type="protein sequence ID" value="SKA84772.1"/>
    <property type="molecule type" value="Genomic_DNA"/>
</dbReference>
<dbReference type="OrthoDB" id="1426235at2"/>
<dbReference type="InterPro" id="IPR027417">
    <property type="entry name" value="P-loop_NTPase"/>
</dbReference>
<evidence type="ECO:0000313" key="3">
    <source>
        <dbReference type="Proteomes" id="UP000190460"/>
    </source>
</evidence>
<organism evidence="2 3">
    <name type="scientific">Thiothrix eikelboomii</name>
    <dbReference type="NCBI Taxonomy" id="92487"/>
    <lineage>
        <taxon>Bacteria</taxon>
        <taxon>Pseudomonadati</taxon>
        <taxon>Pseudomonadota</taxon>
        <taxon>Gammaproteobacteria</taxon>
        <taxon>Thiotrichales</taxon>
        <taxon>Thiotrichaceae</taxon>
        <taxon>Thiothrix</taxon>
    </lineage>
</organism>
<gene>
    <name evidence="2" type="ORF">SAMN02745130_02531</name>
</gene>
<sequence length="961" mass="110486">MMHKPPRVFISYSHDSEAHRELVLGLANRLRNGGVESWIDQYIPSFPVQGWLRWMKTEVEQADFVLLVCTPRYLQRFNGEDTEGGRGVNFEGVIISQTLYNHYYRNTKFIPVLPPQGCFEHLPLELQAYSAYKLDTDYQDLYRLLTGQPKVTPPPVGQVVQLPEKTHPSFLPSLSIESAYLQSLLQQSQLRFADKTYTTLSGQFQPDRSLIPPECLMSASLLFEAYRPSHAVRDCPSPSEQQDDLLAAFAKYQRLVLLGEPGTGKTFSLWRIATEQARKTLANPTEPLPVIIPLNRWTDAEQSLASFVLEQMGSLASHFTQLCQAGRVLPLLDALNELPFDQRAHKLPQVRAFVNQVTRLNQPAFKRLLLTCRHRDYVDALEQDLDRLTIEPLDPPRIWRFLQNYFHYFAEQQPQRFATKLAERLFWQLAGGEKVQACWQDWQQQGKTDQWQAFWQLRKIPDDWPDELKYSWNNYARQAQLADPRSLLKLAANPYLLFLITTLYARYQELPQSRIELFGRFVEVLLKRESAEKASSRAYVPERMVLLTALKQLAWQLQSRSGAAQEARTVLARHEAVQTMPAADLEFAAAASLLELTRDSVRFSHQLLQEFFTAQGFKDRREQGFTAAELWPPDQWWQPNGWEEAAKLAAEYEAEPQALLEWLVPAQPLLAYEIAEQFNSLDPALFAPFRANWQVAITDLENYPNPHERHAFSTLLGRFAWDQRFGIGLDAQGLPEIDWLEISAGEFIYQAGERSNLPSFKISRYLITNAQFRAFVQAAEGYADPRWWQGLNQPKTAQQSSWQESNRPMEQVDWYEALAFCRWLSAKTGLTISLPTEQQWEKAARGTEGHEYPWGNEFKSEYCNGEYSLVETSAVGIYPQEQALSGAMDMAGNVWEWCLNKYNLSNMTEPDLSGDWRVWRGGSWHITSENLRCAVRFGALPTLRLYDLGFRVCAFSLAAAC</sequence>
<dbReference type="Gene3D" id="3.40.50.11530">
    <property type="match status" value="1"/>
</dbReference>
<accession>A0A1T4X5A8</accession>
<dbReference type="InterPro" id="IPR035897">
    <property type="entry name" value="Toll_tir_struct_dom_sf"/>
</dbReference>
<dbReference type="SUPFAM" id="SSF52200">
    <property type="entry name" value="Toll/Interleukin receptor TIR domain"/>
    <property type="match status" value="1"/>
</dbReference>
<dbReference type="InterPro" id="IPR016187">
    <property type="entry name" value="CTDL_fold"/>
</dbReference>
<dbReference type="Gene3D" id="3.40.50.300">
    <property type="entry name" value="P-loop containing nucleotide triphosphate hydrolases"/>
    <property type="match status" value="1"/>
</dbReference>
<dbReference type="InterPro" id="IPR051043">
    <property type="entry name" value="Sulfatase_Mod_Factor_Kinase"/>
</dbReference>
<dbReference type="InterPro" id="IPR042095">
    <property type="entry name" value="SUMF_sf"/>
</dbReference>
<reference evidence="2 3" key="1">
    <citation type="submission" date="2017-02" db="EMBL/GenBank/DDBJ databases">
        <authorList>
            <person name="Peterson S.W."/>
        </authorList>
    </citation>
    <scope>NUCLEOTIDE SEQUENCE [LARGE SCALE GENOMIC DNA]</scope>
    <source>
        <strain evidence="2 3">ATCC 49788</strain>
    </source>
</reference>
<dbReference type="STRING" id="92487.SAMN02745130_02531"/>
<dbReference type="Pfam" id="PF05729">
    <property type="entry name" value="NACHT"/>
    <property type="match status" value="1"/>
</dbReference>
<dbReference type="RefSeq" id="WP_078922991.1">
    <property type="nucleotide sequence ID" value="NZ_FUYB01000013.1"/>
</dbReference>
<dbReference type="GO" id="GO:0120147">
    <property type="term" value="F:formylglycine-generating oxidase activity"/>
    <property type="evidence" value="ECO:0007669"/>
    <property type="project" value="TreeGrafter"/>
</dbReference>
<dbReference type="Pfam" id="PF08357">
    <property type="entry name" value="SEFIR"/>
    <property type="match status" value="1"/>
</dbReference>
<evidence type="ECO:0000259" key="1">
    <source>
        <dbReference type="PROSITE" id="PS51534"/>
    </source>
</evidence>
<dbReference type="InterPro" id="IPR007111">
    <property type="entry name" value="NACHT_NTPase"/>
</dbReference>
<name>A0A1T4X5A8_9GAMM</name>
<protein>
    <submittedName>
        <fullName evidence="2">Formylglycine-generating enzyme, required for sulfatase activity, contains SUMF1/FGE domain</fullName>
    </submittedName>
</protein>